<accession>A0ABV7HR61</accession>
<dbReference type="GO" id="GO:0051213">
    <property type="term" value="F:dioxygenase activity"/>
    <property type="evidence" value="ECO:0007669"/>
    <property type="project" value="UniProtKB-KW"/>
</dbReference>
<dbReference type="PROSITE" id="PS51471">
    <property type="entry name" value="FE2OG_OXY"/>
    <property type="match status" value="1"/>
</dbReference>
<evidence type="ECO:0000313" key="2">
    <source>
        <dbReference type="EMBL" id="MFC3155296.1"/>
    </source>
</evidence>
<dbReference type="RefSeq" id="WP_382415938.1">
    <property type="nucleotide sequence ID" value="NZ_AP031500.1"/>
</dbReference>
<sequence length="204" mass="23140">MSQQPDLFASKQPQTLISEDGSAILYPGWLTPERATLLFAELDTSLAWEQTHLQMYGKPVPIPRLNAWYGDAGSRYSYSGAHFTPQPWTAALQNLRDELESMVDTRFNSVLANCYRDGRDSVAWHSDNERELGATPTIASLSLGAGRDFVLRHKQSQRQVRVTLQNGDLLIMAGRLQRCWQHQLPKVSGAVGRRINLTFRRVWK</sequence>
<proteinExistence type="predicted"/>
<dbReference type="InterPro" id="IPR005123">
    <property type="entry name" value="Oxoglu/Fe-dep_dioxygenase_dom"/>
</dbReference>
<dbReference type="Proteomes" id="UP001595548">
    <property type="component" value="Unassembled WGS sequence"/>
</dbReference>
<protein>
    <submittedName>
        <fullName evidence="2">Alpha-ketoglutarate-dependent dioxygenase AlkB family protein</fullName>
    </submittedName>
</protein>
<evidence type="ECO:0000259" key="1">
    <source>
        <dbReference type="PROSITE" id="PS51471"/>
    </source>
</evidence>
<gene>
    <name evidence="2" type="ORF">ACFOEB_08800</name>
</gene>
<dbReference type="InterPro" id="IPR037151">
    <property type="entry name" value="AlkB-like_sf"/>
</dbReference>
<dbReference type="Pfam" id="PF13532">
    <property type="entry name" value="2OG-FeII_Oxy_2"/>
    <property type="match status" value="1"/>
</dbReference>
<dbReference type="Gene3D" id="2.60.120.590">
    <property type="entry name" value="Alpha-ketoglutarate-dependent dioxygenase AlkB-like"/>
    <property type="match status" value="1"/>
</dbReference>
<keyword evidence="2" id="KW-0560">Oxidoreductase</keyword>
<keyword evidence="2" id="KW-0223">Dioxygenase</keyword>
<dbReference type="InterPro" id="IPR032854">
    <property type="entry name" value="ALKBH3"/>
</dbReference>
<dbReference type="InterPro" id="IPR027450">
    <property type="entry name" value="AlkB-like"/>
</dbReference>
<reference evidence="3" key="1">
    <citation type="journal article" date="2019" name="Int. J. Syst. Evol. Microbiol.">
        <title>The Global Catalogue of Microorganisms (GCM) 10K type strain sequencing project: providing services to taxonomists for standard genome sequencing and annotation.</title>
        <authorList>
            <consortium name="The Broad Institute Genomics Platform"/>
            <consortium name="The Broad Institute Genome Sequencing Center for Infectious Disease"/>
            <person name="Wu L."/>
            <person name="Ma J."/>
        </authorList>
    </citation>
    <scope>NUCLEOTIDE SEQUENCE [LARGE SCALE GENOMIC DNA]</scope>
    <source>
        <strain evidence="3">KCTC 52141</strain>
    </source>
</reference>
<dbReference type="EMBL" id="JBHRTL010000006">
    <property type="protein sequence ID" value="MFC3155296.1"/>
    <property type="molecule type" value="Genomic_DNA"/>
</dbReference>
<dbReference type="SUPFAM" id="SSF51197">
    <property type="entry name" value="Clavaminate synthase-like"/>
    <property type="match status" value="1"/>
</dbReference>
<dbReference type="PANTHER" id="PTHR31212:SF4">
    <property type="entry name" value="ALPHA-KETOGLUTARATE-DEPENDENT DIOXYGENASE ALKB HOMOLOG 3"/>
    <property type="match status" value="1"/>
</dbReference>
<feature type="domain" description="Fe2OG dioxygenase" evidence="1">
    <location>
        <begin position="106"/>
        <end position="203"/>
    </location>
</feature>
<comment type="caution">
    <text evidence="2">The sequence shown here is derived from an EMBL/GenBank/DDBJ whole genome shotgun (WGS) entry which is preliminary data.</text>
</comment>
<keyword evidence="3" id="KW-1185">Reference proteome</keyword>
<dbReference type="PANTHER" id="PTHR31212">
    <property type="entry name" value="ALPHA-KETOGLUTARATE-DEPENDENT DIOXYGENASE ALKB HOMOLOG 3"/>
    <property type="match status" value="1"/>
</dbReference>
<name>A0ABV7HR61_9GAMM</name>
<evidence type="ECO:0000313" key="3">
    <source>
        <dbReference type="Proteomes" id="UP001595548"/>
    </source>
</evidence>
<organism evidence="2 3">
    <name type="scientific">Gilvimarinus japonicus</name>
    <dbReference type="NCBI Taxonomy" id="1796469"/>
    <lineage>
        <taxon>Bacteria</taxon>
        <taxon>Pseudomonadati</taxon>
        <taxon>Pseudomonadota</taxon>
        <taxon>Gammaproteobacteria</taxon>
        <taxon>Cellvibrionales</taxon>
        <taxon>Cellvibrionaceae</taxon>
        <taxon>Gilvimarinus</taxon>
    </lineage>
</organism>